<keyword evidence="3" id="KW-1185">Reference proteome</keyword>
<dbReference type="Proteomes" id="UP000324897">
    <property type="component" value="Chromosome 3"/>
</dbReference>
<protein>
    <submittedName>
        <fullName evidence="2">Uncharacterized protein</fullName>
    </submittedName>
</protein>
<proteinExistence type="predicted"/>
<comment type="caution">
    <text evidence="2">The sequence shown here is derived from an EMBL/GenBank/DDBJ whole genome shotgun (WGS) entry which is preliminary data.</text>
</comment>
<name>A0A5J9TNH9_9POAL</name>
<dbReference type="EMBL" id="RWGY01000039">
    <property type="protein sequence ID" value="TVU12191.1"/>
    <property type="molecule type" value="Genomic_DNA"/>
</dbReference>
<evidence type="ECO:0000313" key="3">
    <source>
        <dbReference type="Proteomes" id="UP000324897"/>
    </source>
</evidence>
<feature type="region of interest" description="Disordered" evidence="1">
    <location>
        <begin position="1"/>
        <end position="34"/>
    </location>
</feature>
<reference evidence="2 3" key="1">
    <citation type="journal article" date="2019" name="Sci. Rep.">
        <title>A high-quality genome of Eragrostis curvula grass provides insights into Poaceae evolution and supports new strategies to enhance forage quality.</title>
        <authorList>
            <person name="Carballo J."/>
            <person name="Santos B.A.C.M."/>
            <person name="Zappacosta D."/>
            <person name="Garbus I."/>
            <person name="Selva J.P."/>
            <person name="Gallo C.A."/>
            <person name="Diaz A."/>
            <person name="Albertini E."/>
            <person name="Caccamo M."/>
            <person name="Echenique V."/>
        </authorList>
    </citation>
    <scope>NUCLEOTIDE SEQUENCE [LARGE SCALE GENOMIC DNA]</scope>
    <source>
        <strain evidence="3">cv. Victoria</strain>
        <tissue evidence="2">Leaf</tissue>
    </source>
</reference>
<dbReference type="AlphaFoldDB" id="A0A5J9TNH9"/>
<evidence type="ECO:0000313" key="2">
    <source>
        <dbReference type="EMBL" id="TVU12191.1"/>
    </source>
</evidence>
<gene>
    <name evidence="2" type="ORF">EJB05_45824</name>
</gene>
<organism evidence="2 3">
    <name type="scientific">Eragrostis curvula</name>
    <name type="common">weeping love grass</name>
    <dbReference type="NCBI Taxonomy" id="38414"/>
    <lineage>
        <taxon>Eukaryota</taxon>
        <taxon>Viridiplantae</taxon>
        <taxon>Streptophyta</taxon>
        <taxon>Embryophyta</taxon>
        <taxon>Tracheophyta</taxon>
        <taxon>Spermatophyta</taxon>
        <taxon>Magnoliopsida</taxon>
        <taxon>Liliopsida</taxon>
        <taxon>Poales</taxon>
        <taxon>Poaceae</taxon>
        <taxon>PACMAD clade</taxon>
        <taxon>Chloridoideae</taxon>
        <taxon>Eragrostideae</taxon>
        <taxon>Eragrostidinae</taxon>
        <taxon>Eragrostis</taxon>
    </lineage>
</organism>
<sequence>KTPASTTRSGQRRLARRRTRPVVPGGGDGAGTAVRGVFPRRRSWRIPLRWAAIPSLLLHHRVPARRCTIASQSILALSTRARLSVSFVLHPAGCKLSDSRSGYKLGLHWSPPALMISPACTSSGSREVED</sequence>
<feature type="non-terminal residue" evidence="2">
    <location>
        <position position="1"/>
    </location>
</feature>
<evidence type="ECO:0000256" key="1">
    <source>
        <dbReference type="SAM" id="MobiDB-lite"/>
    </source>
</evidence>
<dbReference type="Gramene" id="TVU12191">
    <property type="protein sequence ID" value="TVU12191"/>
    <property type="gene ID" value="EJB05_45824"/>
</dbReference>
<feature type="compositionally biased region" description="Basic residues" evidence="1">
    <location>
        <begin position="10"/>
        <end position="20"/>
    </location>
</feature>
<accession>A0A5J9TNH9</accession>
<feature type="non-terminal residue" evidence="2">
    <location>
        <position position="130"/>
    </location>
</feature>